<gene>
    <name evidence="3" type="ORF">FOZ60_005468</name>
</gene>
<dbReference type="EMBL" id="JABANP010000228">
    <property type="protein sequence ID" value="KAF4686274.1"/>
    <property type="molecule type" value="Genomic_DNA"/>
</dbReference>
<sequence length="347" mass="38540">MSSELCLKFHLGREVLRVRVNLSECQTASQLSEYIEKVWPKKLEGVMYRLFYTDESGEMCVLNDLSIGDALGTAEERAKKSGATPVLDVYVKVDGDGEDDDSTPVAAQTATDLLNELNLMTDPFYSQQLVDSLVETGQDMDKFVDTLQSKKDDQQQQQKADKKPSLVQRIASRFNSPKKNTDGGSSKPQMKVSYDQSVQNGSESPKVSHFEKKVSSEKEAKEAMAEFLKKSGYVGNQKTGEDLVNRLFGPRSDFSGFEKFANNLLDYGDAGNDEKKAAKKSSDLRALDTDESAKEFADMLNDFDFVDNSTAARELTSALMSAQQDLEQIENNFAVETAAEKAEQKKN</sequence>
<organism evidence="3 4">
    <name type="scientific">Perkinsus olseni</name>
    <name type="common">Perkinsus atlanticus</name>
    <dbReference type="NCBI Taxonomy" id="32597"/>
    <lineage>
        <taxon>Eukaryota</taxon>
        <taxon>Sar</taxon>
        <taxon>Alveolata</taxon>
        <taxon>Perkinsozoa</taxon>
        <taxon>Perkinsea</taxon>
        <taxon>Perkinsida</taxon>
        <taxon>Perkinsidae</taxon>
        <taxon>Perkinsus</taxon>
    </lineage>
</organism>
<comment type="caution">
    <text evidence="3">The sequence shown here is derived from an EMBL/GenBank/DDBJ whole genome shotgun (WGS) entry which is preliminary data.</text>
</comment>
<reference evidence="3 4" key="1">
    <citation type="submission" date="2020-04" db="EMBL/GenBank/DDBJ databases">
        <title>Perkinsus olseni comparative genomics.</title>
        <authorList>
            <person name="Bogema D.R."/>
        </authorList>
    </citation>
    <scope>NUCLEOTIDE SEQUENCE [LARGE SCALE GENOMIC DNA]</scope>
    <source>
        <strain evidence="3">00978-12</strain>
    </source>
</reference>
<dbReference type="AlphaFoldDB" id="A0A7J6NQY5"/>
<proteinExistence type="predicted"/>
<evidence type="ECO:0000256" key="2">
    <source>
        <dbReference type="SAM" id="MobiDB-lite"/>
    </source>
</evidence>
<feature type="compositionally biased region" description="Polar residues" evidence="2">
    <location>
        <begin position="173"/>
        <end position="205"/>
    </location>
</feature>
<evidence type="ECO:0000313" key="4">
    <source>
        <dbReference type="Proteomes" id="UP000541610"/>
    </source>
</evidence>
<evidence type="ECO:0000313" key="3">
    <source>
        <dbReference type="EMBL" id="KAF4686274.1"/>
    </source>
</evidence>
<name>A0A7J6NQY5_PEROL</name>
<feature type="compositionally biased region" description="Basic and acidic residues" evidence="2">
    <location>
        <begin position="148"/>
        <end position="164"/>
    </location>
</feature>
<keyword evidence="1" id="KW-0175">Coiled coil</keyword>
<protein>
    <submittedName>
        <fullName evidence="3">Uncharacterized protein</fullName>
    </submittedName>
</protein>
<feature type="region of interest" description="Disordered" evidence="2">
    <location>
        <begin position="148"/>
        <end position="213"/>
    </location>
</feature>
<feature type="coiled-coil region" evidence="1">
    <location>
        <begin position="312"/>
        <end position="339"/>
    </location>
</feature>
<dbReference type="Proteomes" id="UP000541610">
    <property type="component" value="Unassembled WGS sequence"/>
</dbReference>
<accession>A0A7J6NQY5</accession>
<evidence type="ECO:0000256" key="1">
    <source>
        <dbReference type="SAM" id="Coils"/>
    </source>
</evidence>